<feature type="binding site" evidence="9">
    <location>
        <position position="237"/>
    </location>
    <ligand>
        <name>a ribonucleoside 5'-phosphate</name>
        <dbReference type="ChEBI" id="CHEBI:58043"/>
    </ligand>
</feature>
<dbReference type="InterPro" id="IPR000850">
    <property type="entry name" value="Adenylat/UMP-CMP_kin"/>
</dbReference>
<dbReference type="GO" id="GO:0006207">
    <property type="term" value="P:'de novo' pyrimidine nucleobase biosynthetic process"/>
    <property type="evidence" value="ECO:0007669"/>
    <property type="project" value="InterPro"/>
</dbReference>
<evidence type="ECO:0000256" key="8">
    <source>
        <dbReference type="ARBA" id="ARBA00048116"/>
    </source>
</evidence>
<feature type="binding site" evidence="9">
    <location>
        <begin position="182"/>
        <end position="185"/>
    </location>
    <ligand>
        <name>a ribonucleoside 5'-phosphate</name>
        <dbReference type="ChEBI" id="CHEBI:58043"/>
    </ligand>
</feature>
<feature type="binding site" evidence="9">
    <location>
        <position position="226"/>
    </location>
    <ligand>
        <name>a ribonucleoside 5'-phosphate</name>
        <dbReference type="ChEBI" id="CHEBI:58043"/>
    </ligand>
</feature>
<evidence type="ECO:0000256" key="6">
    <source>
        <dbReference type="ARBA" id="ARBA00022975"/>
    </source>
</evidence>
<comment type="domain">
    <text evidence="9">Consists of three domains, a large central CORE domain and two small peripheral domains, NMPbind and LID, which undergo movements during catalysis. The LID domain closes over the site of phosphoryl transfer upon ATP binding. Assembling and dissambling the active center during each catalytic cycle provides an effective means to prevent ATP hydrolysis.</text>
</comment>
<proteinExistence type="inferred from homology"/>
<evidence type="ECO:0000256" key="5">
    <source>
        <dbReference type="ARBA" id="ARBA00022840"/>
    </source>
</evidence>
<dbReference type="PRINTS" id="PR00094">
    <property type="entry name" value="ADENYLTKNASE"/>
</dbReference>
<dbReference type="Pfam" id="PF00406">
    <property type="entry name" value="ADK"/>
    <property type="match status" value="2"/>
</dbReference>
<evidence type="ECO:0000256" key="3">
    <source>
        <dbReference type="ARBA" id="ARBA00022741"/>
    </source>
</evidence>
<dbReference type="NCBIfam" id="TIGR01359">
    <property type="entry name" value="UMP_CMP_kin_fam"/>
    <property type="match status" value="1"/>
</dbReference>
<dbReference type="EC" id="2.7.4.14" evidence="9"/>
<accession>A0A6S7FZ54</accession>
<dbReference type="OrthoDB" id="442176at2759"/>
<feature type="compositionally biased region" description="Basic and acidic residues" evidence="10">
    <location>
        <begin position="315"/>
        <end position="332"/>
    </location>
</feature>
<keyword evidence="6 9" id="KW-0665">Pyrimidine biosynthesis</keyword>
<comment type="caution">
    <text evidence="11">The sequence shown here is derived from an EMBL/GenBank/DDBJ whole genome shotgun (WGS) entry which is preliminary data.</text>
</comment>
<feature type="binding site" evidence="9">
    <location>
        <position position="133"/>
    </location>
    <ligand>
        <name>a ribonucleoside 5'-phosphate</name>
        <dbReference type="ChEBI" id="CHEBI:58043"/>
    </ligand>
</feature>
<comment type="subcellular location">
    <subcellularLocation>
        <location evidence="9">Cytoplasm</location>
    </subcellularLocation>
    <subcellularLocation>
        <location evidence="9">Nucleus</location>
    </subcellularLocation>
</comment>
<dbReference type="Gene3D" id="3.40.50.300">
    <property type="entry name" value="P-loop containing nucleotide triphosphate hydrolases"/>
    <property type="match status" value="3"/>
</dbReference>
<dbReference type="HAMAP" id="MF_00235">
    <property type="entry name" value="Adenylate_kinase_Adk"/>
    <property type="match status" value="2"/>
</dbReference>
<evidence type="ECO:0000256" key="4">
    <source>
        <dbReference type="ARBA" id="ARBA00022777"/>
    </source>
</evidence>
<evidence type="ECO:0000256" key="9">
    <source>
        <dbReference type="HAMAP-Rule" id="MF_03172"/>
    </source>
</evidence>
<dbReference type="GO" id="GO:0005524">
    <property type="term" value="F:ATP binding"/>
    <property type="evidence" value="ECO:0007669"/>
    <property type="project" value="UniProtKB-KW"/>
</dbReference>
<comment type="subunit">
    <text evidence="9">Monomer.</text>
</comment>
<dbReference type="GO" id="GO:0006221">
    <property type="term" value="P:pyrimidine nucleotide biosynthetic process"/>
    <property type="evidence" value="ECO:0007669"/>
    <property type="project" value="UniProtKB-UniRule"/>
</dbReference>
<keyword evidence="2 9" id="KW-0808">Transferase</keyword>
<keyword evidence="7 9" id="KW-0539">Nucleus</keyword>
<gene>
    <name evidence="11" type="ORF">PACLA_8A086613</name>
</gene>
<comment type="catalytic activity">
    <reaction evidence="8 9">
        <text>UMP + ATP = UDP + ADP</text>
        <dbReference type="Rhea" id="RHEA:24400"/>
        <dbReference type="ChEBI" id="CHEBI:30616"/>
        <dbReference type="ChEBI" id="CHEBI:57865"/>
        <dbReference type="ChEBI" id="CHEBI:58223"/>
        <dbReference type="ChEBI" id="CHEBI:456216"/>
        <dbReference type="EC" id="2.7.4.14"/>
    </reaction>
</comment>
<dbReference type="HAMAP" id="MF_03172">
    <property type="entry name" value="Adenylate_kinase_UMP_CMP_kin"/>
    <property type="match status" value="1"/>
</dbReference>
<keyword evidence="12" id="KW-1185">Reference proteome</keyword>
<dbReference type="GO" id="GO:0005737">
    <property type="term" value="C:cytoplasm"/>
    <property type="evidence" value="ECO:0007669"/>
    <property type="project" value="UniProtKB-SubCell"/>
</dbReference>
<feature type="binding site" evidence="9">
    <location>
        <position position="220"/>
    </location>
    <ligand>
        <name>ATP</name>
        <dbReference type="ChEBI" id="CHEBI:30616"/>
    </ligand>
</feature>
<evidence type="ECO:0000313" key="11">
    <source>
        <dbReference type="EMBL" id="CAB3981512.1"/>
    </source>
</evidence>
<comment type="function">
    <text evidence="9">Catalyzes the phosphorylation of pyrimidine nucleoside monophosphates at the expense of ATP. Plays an important role in de novo pyrimidine nucleotide biosynthesis. Has preference for UMP and CMP as phosphate acceptors.</text>
</comment>
<feature type="region of interest" description="Disordered" evidence="10">
    <location>
        <begin position="315"/>
        <end position="334"/>
    </location>
</feature>
<comment type="similarity">
    <text evidence="9">Belongs to the adenylate kinase family. UMP-CMP kinase subfamily.</text>
</comment>
<dbReference type="PROSITE" id="PS00113">
    <property type="entry name" value="ADENYLATE_KINASE"/>
    <property type="match status" value="2"/>
</dbReference>
<keyword evidence="3 9" id="KW-0547">Nucleotide-binding</keyword>
<feature type="binding site" evidence="9">
    <location>
        <position position="265"/>
    </location>
    <ligand>
        <name>ATP</name>
        <dbReference type="ChEBI" id="CHEBI:30616"/>
    </ligand>
</feature>
<evidence type="ECO:0000313" key="12">
    <source>
        <dbReference type="Proteomes" id="UP001152795"/>
    </source>
</evidence>
<evidence type="ECO:0000256" key="7">
    <source>
        <dbReference type="ARBA" id="ARBA00023242"/>
    </source>
</evidence>
<dbReference type="InterPro" id="IPR006266">
    <property type="entry name" value="UMP_CMP_kinase"/>
</dbReference>
<evidence type="ECO:0000256" key="10">
    <source>
        <dbReference type="SAM" id="MobiDB-lite"/>
    </source>
</evidence>
<protein>
    <recommendedName>
        <fullName evidence="9">UMP-CMP kinase</fullName>
        <ecNumber evidence="9">2.7.4.14</ecNumber>
    </recommendedName>
    <alternativeName>
        <fullName evidence="9">Deoxycytidylate kinase</fullName>
        <shortName evidence="9">CK</shortName>
        <shortName evidence="9">dCMP kinase</shortName>
    </alternativeName>
    <alternativeName>
        <fullName evidence="9">Uridine monophosphate/cytidine monophosphate kinase</fullName>
        <shortName evidence="9">UMP/CMP kinase</shortName>
        <shortName evidence="9">UMP/CMPK</shortName>
    </alternativeName>
</protein>
<dbReference type="GO" id="GO:0050145">
    <property type="term" value="F:nucleoside monophosphate kinase activity"/>
    <property type="evidence" value="ECO:0007669"/>
    <property type="project" value="UniProtKB-ARBA"/>
</dbReference>
<dbReference type="InterPro" id="IPR027417">
    <property type="entry name" value="P-loop_NTPase"/>
</dbReference>
<dbReference type="SUPFAM" id="SSF52540">
    <property type="entry name" value="P-loop containing nucleoside triphosphate hydrolases"/>
    <property type="match status" value="3"/>
</dbReference>
<feature type="binding site" evidence="9">
    <location>
        <begin position="107"/>
        <end position="112"/>
    </location>
    <ligand>
        <name>ATP</name>
        <dbReference type="ChEBI" id="CHEBI:30616"/>
    </ligand>
</feature>
<comment type="catalytic activity">
    <reaction evidence="9">
        <text>CMP + ATP = CDP + ADP</text>
        <dbReference type="Rhea" id="RHEA:11600"/>
        <dbReference type="ChEBI" id="CHEBI:30616"/>
        <dbReference type="ChEBI" id="CHEBI:58069"/>
        <dbReference type="ChEBI" id="CHEBI:60377"/>
        <dbReference type="ChEBI" id="CHEBI:456216"/>
        <dbReference type="EC" id="2.7.4.14"/>
    </reaction>
</comment>
<evidence type="ECO:0000256" key="1">
    <source>
        <dbReference type="ARBA" id="ARBA00022490"/>
    </source>
</evidence>
<keyword evidence="5 9" id="KW-0067">ATP-binding</keyword>
<dbReference type="CDD" id="cd01428">
    <property type="entry name" value="ADK"/>
    <property type="match status" value="2"/>
</dbReference>
<dbReference type="GO" id="GO:0005634">
    <property type="term" value="C:nucleus"/>
    <property type="evidence" value="ECO:0007669"/>
    <property type="project" value="UniProtKB-SubCell"/>
</dbReference>
<keyword evidence="4 9" id="KW-0418">Kinase</keyword>
<comment type="catalytic activity">
    <reaction evidence="9">
        <text>dCMP + ATP = dCDP + ADP</text>
        <dbReference type="Rhea" id="RHEA:25094"/>
        <dbReference type="ChEBI" id="CHEBI:30616"/>
        <dbReference type="ChEBI" id="CHEBI:57566"/>
        <dbReference type="ChEBI" id="CHEBI:58593"/>
        <dbReference type="ChEBI" id="CHEBI:456216"/>
        <dbReference type="EC" id="2.7.4.14"/>
    </reaction>
</comment>
<sequence>MEDRLLKRGETSGRSDDNTDTIRKRFNTFIDKTMPVVQHYDSIKKLKKVDACRDVKDVFQSVCEVFNAAGILPTKETIQRTSGAAAEDSSSSRFRGQRILFVLGGPGSGKGTQCAKIVEKFGYTHLSTGDLLREELKKDTDRARMMSEIMKDGKLVPQEIIVELLKDAMLQHPQSPGFLIDGFPRELGQAKQFENELAQCDRVVFFECTEVVMVERLLKRGETSGRADDNSETIKKRFQTYIEKTLPVIQYYETLNKVRKIDATRDVDEVFEDVCEMFADLAQLHLDNKNKTIASESKDEDFKDAVADLFAHMDKHEQGHESQEEETKKIPVEEPAVTAEELVPLGDLKTAVPTHKSLLNARVIFVIGGPGCGKGTQCAKIVETFNYTHLSTGDLLRSEVSSGSPRGQELSAIMERGELVPMETVLEILRDAIIKQPNTIGFLIDGFPRELEQAIQFENDIAVCECVLYFECLAETMTARLLKRAETSGRVDDNEETIKKRLETFFTQTLPVVQHYDEKGNIHKIAAEESAEEIFVKVKAILDALPQRE</sequence>
<comment type="caution">
    <text evidence="9">Lacks conserved residue(s) required for the propagation of feature annotation.</text>
</comment>
<feature type="region of interest" description="LID" evidence="9">
    <location>
        <begin position="219"/>
        <end position="229"/>
    </location>
</feature>
<dbReference type="FunFam" id="3.40.50.300:FF:000315">
    <property type="entry name" value="Adenylate kinase 1"/>
    <property type="match status" value="2"/>
</dbReference>
<feature type="binding site" evidence="9">
    <location>
        <begin position="154"/>
        <end position="156"/>
    </location>
    <ligand>
        <name>a ribonucleoside 5'-phosphate</name>
        <dbReference type="ChEBI" id="CHEBI:58043"/>
    </ligand>
</feature>
<dbReference type="AlphaFoldDB" id="A0A6S7FZ54"/>
<evidence type="ECO:0000256" key="2">
    <source>
        <dbReference type="ARBA" id="ARBA00022679"/>
    </source>
</evidence>
<keyword evidence="1 9" id="KW-0963">Cytoplasm</keyword>
<reference evidence="11" key="1">
    <citation type="submission" date="2020-04" db="EMBL/GenBank/DDBJ databases">
        <authorList>
            <person name="Alioto T."/>
            <person name="Alioto T."/>
            <person name="Gomez Garrido J."/>
        </authorList>
    </citation>
    <scope>NUCLEOTIDE SEQUENCE</scope>
    <source>
        <strain evidence="11">A484AB</strain>
    </source>
</reference>
<organism evidence="11 12">
    <name type="scientific">Paramuricea clavata</name>
    <name type="common">Red gorgonian</name>
    <name type="synonym">Violescent sea-whip</name>
    <dbReference type="NCBI Taxonomy" id="317549"/>
    <lineage>
        <taxon>Eukaryota</taxon>
        <taxon>Metazoa</taxon>
        <taxon>Cnidaria</taxon>
        <taxon>Anthozoa</taxon>
        <taxon>Octocorallia</taxon>
        <taxon>Malacalcyonacea</taxon>
        <taxon>Plexauridae</taxon>
        <taxon>Paramuricea</taxon>
    </lineage>
</organism>
<name>A0A6S7FZ54_PARCT</name>
<dbReference type="PANTHER" id="PTHR23359">
    <property type="entry name" value="NUCLEOTIDE KINASE"/>
    <property type="match status" value="1"/>
</dbReference>
<comment type="cofactor">
    <cofactor evidence="9">
        <name>Mg(2+)</name>
        <dbReference type="ChEBI" id="CHEBI:18420"/>
    </cofactor>
    <text evidence="9">Binds 1 Mg(2+) ion per monomer.</text>
</comment>
<dbReference type="InterPro" id="IPR033690">
    <property type="entry name" value="Adenylat_kinase_CS"/>
</dbReference>
<dbReference type="Proteomes" id="UP001152795">
    <property type="component" value="Unassembled WGS sequence"/>
</dbReference>
<dbReference type="EMBL" id="CACRXK020000397">
    <property type="protein sequence ID" value="CAB3981512.1"/>
    <property type="molecule type" value="Genomic_DNA"/>
</dbReference>